<evidence type="ECO:0000313" key="2">
    <source>
        <dbReference type="Proteomes" id="UP000265520"/>
    </source>
</evidence>
<dbReference type="EMBL" id="LXQA010155787">
    <property type="protein sequence ID" value="MCI26864.1"/>
    <property type="molecule type" value="Genomic_DNA"/>
</dbReference>
<proteinExistence type="predicted"/>
<sequence>MFWMKSYLYDEHETRLEEEWAVEKNLEMQGKTRKETGLEEFKEVEIRSTIVGLDIIITKAHFVKLLGLEDKGKIISDYKDNTYYRENIKKEMYIDLSLLGKSKWMNDCDYLQVYRIVI</sequence>
<organism evidence="1 2">
    <name type="scientific">Trifolium medium</name>
    <dbReference type="NCBI Taxonomy" id="97028"/>
    <lineage>
        <taxon>Eukaryota</taxon>
        <taxon>Viridiplantae</taxon>
        <taxon>Streptophyta</taxon>
        <taxon>Embryophyta</taxon>
        <taxon>Tracheophyta</taxon>
        <taxon>Spermatophyta</taxon>
        <taxon>Magnoliopsida</taxon>
        <taxon>eudicotyledons</taxon>
        <taxon>Gunneridae</taxon>
        <taxon>Pentapetalae</taxon>
        <taxon>rosids</taxon>
        <taxon>fabids</taxon>
        <taxon>Fabales</taxon>
        <taxon>Fabaceae</taxon>
        <taxon>Papilionoideae</taxon>
        <taxon>50 kb inversion clade</taxon>
        <taxon>NPAAA clade</taxon>
        <taxon>Hologalegina</taxon>
        <taxon>IRL clade</taxon>
        <taxon>Trifolieae</taxon>
        <taxon>Trifolium</taxon>
    </lineage>
</organism>
<feature type="non-terminal residue" evidence="1">
    <location>
        <position position="118"/>
    </location>
</feature>
<accession>A0A392QSP8</accession>
<comment type="caution">
    <text evidence="1">The sequence shown here is derived from an EMBL/GenBank/DDBJ whole genome shotgun (WGS) entry which is preliminary data.</text>
</comment>
<keyword evidence="2" id="KW-1185">Reference proteome</keyword>
<dbReference type="AlphaFoldDB" id="A0A392QSP8"/>
<dbReference type="Proteomes" id="UP000265520">
    <property type="component" value="Unassembled WGS sequence"/>
</dbReference>
<protein>
    <submittedName>
        <fullName evidence="1">Disease resistance protein</fullName>
    </submittedName>
</protein>
<evidence type="ECO:0000313" key="1">
    <source>
        <dbReference type="EMBL" id="MCI26864.1"/>
    </source>
</evidence>
<name>A0A392QSP8_9FABA</name>
<reference evidence="1 2" key="1">
    <citation type="journal article" date="2018" name="Front. Plant Sci.">
        <title>Red Clover (Trifolium pratense) and Zigzag Clover (T. medium) - A Picture of Genomic Similarities and Differences.</title>
        <authorList>
            <person name="Dluhosova J."/>
            <person name="Istvanek J."/>
            <person name="Nedelnik J."/>
            <person name="Repkova J."/>
        </authorList>
    </citation>
    <scope>NUCLEOTIDE SEQUENCE [LARGE SCALE GENOMIC DNA]</scope>
    <source>
        <strain evidence="2">cv. 10/8</strain>
        <tissue evidence="1">Leaf</tissue>
    </source>
</reference>